<dbReference type="InterPro" id="IPR036866">
    <property type="entry name" value="RibonucZ/Hydroxyglut_hydro"/>
</dbReference>
<keyword evidence="8" id="KW-0255">Endonuclease</keyword>
<evidence type="ECO:0000259" key="12">
    <source>
        <dbReference type="Pfam" id="PF13691"/>
    </source>
</evidence>
<dbReference type="GO" id="GO:0046872">
    <property type="term" value="F:metal ion binding"/>
    <property type="evidence" value="ECO:0007669"/>
    <property type="project" value="UniProtKB-KW"/>
</dbReference>
<evidence type="ECO:0000256" key="10">
    <source>
        <dbReference type="ARBA" id="ARBA00022833"/>
    </source>
</evidence>
<keyword evidence="10" id="KW-0862">Zinc</keyword>
<dbReference type="EMBL" id="OU594943">
    <property type="protein sequence ID" value="CAG9284014.1"/>
    <property type="molecule type" value="Genomic_DNA"/>
</dbReference>
<dbReference type="OMA" id="TLFRDEM"/>
<protein>
    <recommendedName>
        <fullName evidence="4">ribonuclease Z</fullName>
        <ecNumber evidence="4">3.1.26.11</ecNumber>
    </recommendedName>
</protein>
<evidence type="ECO:0000256" key="9">
    <source>
        <dbReference type="ARBA" id="ARBA00022801"/>
    </source>
</evidence>
<dbReference type="InterPro" id="IPR001279">
    <property type="entry name" value="Metallo-B-lactamas"/>
</dbReference>
<dbReference type="SUPFAM" id="SSF56281">
    <property type="entry name" value="Metallo-hydrolase/oxidoreductase"/>
    <property type="match status" value="2"/>
</dbReference>
<dbReference type="PANTHER" id="PTHR12553">
    <property type="entry name" value="ZINC PHOSPHODIESTERASE ELAC PROTEIN 2"/>
    <property type="match status" value="1"/>
</dbReference>
<dbReference type="Proteomes" id="UP000836788">
    <property type="component" value="Chromosome 2"/>
</dbReference>
<accession>A0A8J9TMR4</accession>
<keyword evidence="9" id="KW-0378">Hydrolase</keyword>
<comment type="catalytic activity">
    <reaction evidence="1">
        <text>Endonucleolytic cleavage of RNA, removing extra 3' nucleotides from tRNA precursor, generating 3' termini of tRNAs. A 3'-hydroxy group is left at the tRNA terminus and a 5'-phosphoryl group is left at the trailer molecule.</text>
        <dbReference type="EC" id="3.1.26.11"/>
    </reaction>
</comment>
<evidence type="ECO:0000256" key="8">
    <source>
        <dbReference type="ARBA" id="ARBA00022759"/>
    </source>
</evidence>
<keyword evidence="5" id="KW-0819">tRNA processing</keyword>
<evidence type="ECO:0000256" key="1">
    <source>
        <dbReference type="ARBA" id="ARBA00000402"/>
    </source>
</evidence>
<evidence type="ECO:0000256" key="2">
    <source>
        <dbReference type="ARBA" id="ARBA00001947"/>
    </source>
</evidence>
<dbReference type="PANTHER" id="PTHR12553:SF49">
    <property type="entry name" value="ZINC PHOSPHODIESTERASE ELAC PROTEIN 2"/>
    <property type="match status" value="1"/>
</dbReference>
<feature type="domain" description="tRNase Z endonuclease" evidence="12">
    <location>
        <begin position="7"/>
        <end position="66"/>
    </location>
</feature>
<dbReference type="Pfam" id="PF12706">
    <property type="entry name" value="Lactamase_B_2"/>
    <property type="match status" value="1"/>
</dbReference>
<comment type="similarity">
    <text evidence="3">Belongs to the RNase Z family.</text>
</comment>
<evidence type="ECO:0000256" key="5">
    <source>
        <dbReference type="ARBA" id="ARBA00022694"/>
    </source>
</evidence>
<dbReference type="Pfam" id="PF13691">
    <property type="entry name" value="Lactamase_B_4"/>
    <property type="match status" value="1"/>
</dbReference>
<evidence type="ECO:0000313" key="13">
    <source>
        <dbReference type="EMBL" id="CAG9284014.1"/>
    </source>
</evidence>
<feature type="domain" description="Metallo-beta-lactamase" evidence="11">
    <location>
        <begin position="471"/>
        <end position="670"/>
    </location>
</feature>
<evidence type="ECO:0000259" key="11">
    <source>
        <dbReference type="Pfam" id="PF12706"/>
    </source>
</evidence>
<dbReference type="InterPro" id="IPR027794">
    <property type="entry name" value="tRNase_Z_dom"/>
</dbReference>
<keyword evidence="7" id="KW-0479">Metal-binding</keyword>
<comment type="cofactor">
    <cofactor evidence="2">
        <name>Zn(2+)</name>
        <dbReference type="ChEBI" id="CHEBI:29105"/>
    </cofactor>
</comment>
<proteinExistence type="inferred from homology"/>
<dbReference type="Gene3D" id="3.60.15.10">
    <property type="entry name" value="Ribonuclease Z/Hydroxyacylglutathione hydrolase-like"/>
    <property type="match status" value="2"/>
</dbReference>
<dbReference type="AlphaFoldDB" id="A0A8J9TMR4"/>
<keyword evidence="6" id="KW-0540">Nuclease</keyword>
<dbReference type="CDD" id="cd07718">
    <property type="entry name" value="RNaseZ_ELAC1_ELAC2-C-term-like_MBL-fold"/>
    <property type="match status" value="1"/>
</dbReference>
<gene>
    <name evidence="13" type="ORF">PTTT1_LOCUS24619</name>
</gene>
<reference evidence="13" key="1">
    <citation type="submission" date="2022-02" db="EMBL/GenBank/DDBJ databases">
        <authorList>
            <person name="Giguere J D."/>
        </authorList>
    </citation>
    <scope>NUCLEOTIDE SEQUENCE</scope>
    <source>
        <strain evidence="13">CCAP 1055/1</strain>
    </source>
</reference>
<name>A0A8J9TMR4_PHATR</name>
<evidence type="ECO:0000256" key="7">
    <source>
        <dbReference type="ARBA" id="ARBA00022723"/>
    </source>
</evidence>
<evidence type="ECO:0000256" key="6">
    <source>
        <dbReference type="ARBA" id="ARBA00022722"/>
    </source>
</evidence>
<organism evidence="13">
    <name type="scientific">Phaeodactylum tricornutum</name>
    <name type="common">Diatom</name>
    <dbReference type="NCBI Taxonomy" id="2850"/>
    <lineage>
        <taxon>Eukaryota</taxon>
        <taxon>Sar</taxon>
        <taxon>Stramenopiles</taxon>
        <taxon>Ochrophyta</taxon>
        <taxon>Bacillariophyta</taxon>
        <taxon>Bacillariophyceae</taxon>
        <taxon>Bacillariophycidae</taxon>
        <taxon>Naviculales</taxon>
        <taxon>Phaeodactylaceae</taxon>
        <taxon>Phaeodactylum</taxon>
    </lineage>
</organism>
<dbReference type="GO" id="GO:0042781">
    <property type="term" value="F:3'-tRNA processing endoribonuclease activity"/>
    <property type="evidence" value="ECO:0007669"/>
    <property type="project" value="UniProtKB-EC"/>
</dbReference>
<sequence>MTASVRILTTSSVDSNPAILLVEPDGSKILINCGEGSQRSFLDSQQRVSTVKAVCLTHLSYESIGGLPGMILTASDVQNATIENAKAAAAAKVRKSNNSTQLLPPFPTDTAQGLNVFGPEGTNSFLKSLRHFMRRDSFRLNVHEGLVEGIRVCLPKTRKRKSGQPVSEGAFFSVKSFPFVERRIGDRKRSRTLPERKTLSYLFWTPRFPGKFMANEAKRLGVPKGPMYGMLKSGNSVTFSDASGEQRTVTSNQTVQPDSPGIGVAVLRYPEDFFEEQLLVFFKQMTMKRVISSVGVELEIAIHIASRSSFGDKIARQWRDEFPSTVQHLLLDTDISADSHGTPFRSAAHGALCRSLVCPDLYVQVREPNTLRRPYGPELARAGSEFVLLPRGKVGFSDFVDYNIDDGKEKARTLVKDSGASTLAKELLAECALCVNESFSGELFFTGTGSAIPCKHRNVSGICLTSPNGNSILLDVGEGTVGQLLRANSGPTSSTLAHIKAVWISHPHADHHLGILRLLHDRKAPDPLLLMCPSPIISFLTEYCSMDSDLSSAYVAVNCNDLIRENAKASFLLKEALGIDSSFAVPVTHCPYSFGLILEGTCFGKLVYSGDCRPSSQLAKCALGADLLIHEATFEDGMEVEAALKRHSTIGEALSVGMEMKAKCVVLTHFSQRYPKVPPTPVNHEGSIPVIFAFDFMRLSPSNLVMASKVTPAIRLLYPEESEGRQGAETEAESIMAIPGLFAQSELL</sequence>
<dbReference type="InterPro" id="IPR047151">
    <property type="entry name" value="RNZ2-like"/>
</dbReference>
<dbReference type="GO" id="GO:1990180">
    <property type="term" value="P:mitochondrial tRNA 3'-end processing"/>
    <property type="evidence" value="ECO:0007669"/>
    <property type="project" value="TreeGrafter"/>
</dbReference>
<dbReference type="GO" id="GO:0005739">
    <property type="term" value="C:mitochondrion"/>
    <property type="evidence" value="ECO:0007669"/>
    <property type="project" value="TreeGrafter"/>
</dbReference>
<evidence type="ECO:0000256" key="4">
    <source>
        <dbReference type="ARBA" id="ARBA00012477"/>
    </source>
</evidence>
<dbReference type="EC" id="3.1.26.11" evidence="4"/>
<evidence type="ECO:0000256" key="3">
    <source>
        <dbReference type="ARBA" id="ARBA00007823"/>
    </source>
</evidence>